<dbReference type="RefSeq" id="WP_261971900.1">
    <property type="nucleotide sequence ID" value="NZ_CP103460.1"/>
</dbReference>
<gene>
    <name evidence="1" type="ORF">QWY81_03935</name>
</gene>
<dbReference type="Proteomes" id="UP001228636">
    <property type="component" value="Unassembled WGS sequence"/>
</dbReference>
<accession>A0AAJ1QVA8</accession>
<dbReference type="SUPFAM" id="SSF82171">
    <property type="entry name" value="DPP6 N-terminal domain-like"/>
    <property type="match status" value="1"/>
</dbReference>
<dbReference type="EMBL" id="JAUFQH010000003">
    <property type="protein sequence ID" value="MDN3618605.1"/>
    <property type="molecule type" value="Genomic_DNA"/>
</dbReference>
<evidence type="ECO:0000313" key="1">
    <source>
        <dbReference type="EMBL" id="MDN3618605.1"/>
    </source>
</evidence>
<protein>
    <submittedName>
        <fullName evidence="1">TolB-like 6-bladed beta-propeller domain-containing protein</fullName>
    </submittedName>
</protein>
<dbReference type="Pfam" id="PF15869">
    <property type="entry name" value="TolB_like"/>
    <property type="match status" value="1"/>
</dbReference>
<sequence>MMKIRTMIIMLICIQQFSSCKENNINKLKLNKDTQYFNEFPLEYNIIFKNLVDYKIGIPRRILLIDSTLIFFNIPKKSQYIFSNYSLNTGILGDGYLQKGNGPHEVISAASGGVLGNSLWVYDATSNKILTTNKNKAIAHNTFSNPNVKKLNENYYKIDFIDSLKFVGIRSKLSPTSSKFENLNLTSSKSTNSYGKYVNVSKKIKLETISDIYTSTIFSKPTGDKVVLGYRYSDLIEIYDLKSEKCISIQGPQKFDVNYTQEKNQNFFYMGKSKTTQKSFINGAVTNKYIYLIFSGHQRKNRSEADRKKWTYGKQVYVYDWDGNPIKKITLDRYIYTLGISDDDSTIYSYDIETGFIIESKIN</sequence>
<name>A0AAJ1QVA8_9FLAO</name>
<evidence type="ECO:0000313" key="2">
    <source>
        <dbReference type="Proteomes" id="UP001228636"/>
    </source>
</evidence>
<organism evidence="1 2">
    <name type="scientific">Polaribacter sejongensis</name>
    <dbReference type="NCBI Taxonomy" id="985043"/>
    <lineage>
        <taxon>Bacteria</taxon>
        <taxon>Pseudomonadati</taxon>
        <taxon>Bacteroidota</taxon>
        <taxon>Flavobacteriia</taxon>
        <taxon>Flavobacteriales</taxon>
        <taxon>Flavobacteriaceae</taxon>
    </lineage>
</organism>
<dbReference type="AlphaFoldDB" id="A0AAJ1QVA8"/>
<comment type="caution">
    <text evidence="1">The sequence shown here is derived from an EMBL/GenBank/DDBJ whole genome shotgun (WGS) entry which is preliminary data.</text>
</comment>
<reference evidence="1 2" key="1">
    <citation type="journal article" date="2014" name="Int. J. Syst. Evol. Microbiol.">
        <title>Complete genome sequence of Corynebacterium casei LMG S-19264T (=DSM 44701T), isolated from a smear-ripened cheese.</title>
        <authorList>
            <consortium name="US DOE Joint Genome Institute (JGI-PGF)"/>
            <person name="Walter F."/>
            <person name="Albersmeier A."/>
            <person name="Kalinowski J."/>
            <person name="Ruckert C."/>
        </authorList>
    </citation>
    <scope>NUCLEOTIDE SEQUENCE [LARGE SCALE GENOMIC DNA]</scope>
    <source>
        <strain evidence="1 2">CECT 8670</strain>
    </source>
</reference>
<proteinExistence type="predicted"/>